<evidence type="ECO:0000256" key="7">
    <source>
        <dbReference type="SAM" id="MobiDB-lite"/>
    </source>
</evidence>
<keyword evidence="4" id="KW-0964">Secreted</keyword>
<evidence type="ECO:0000256" key="6">
    <source>
        <dbReference type="ARBA" id="ARBA00022801"/>
    </source>
</evidence>
<evidence type="ECO:0000256" key="2">
    <source>
        <dbReference type="ARBA" id="ARBA00009006"/>
    </source>
</evidence>
<dbReference type="GO" id="GO:0004521">
    <property type="term" value="F:RNA endonuclease activity"/>
    <property type="evidence" value="ECO:0007669"/>
    <property type="project" value="InterPro"/>
</dbReference>
<keyword evidence="6" id="KW-0378">Hydrolase</keyword>
<comment type="similarity">
    <text evidence="2">Belongs to the ribonuclease N1/T1 family.</text>
</comment>
<evidence type="ECO:0000313" key="10">
    <source>
        <dbReference type="Proteomes" id="UP000282297"/>
    </source>
</evidence>
<keyword evidence="8" id="KW-0472">Membrane</keyword>
<feature type="region of interest" description="Disordered" evidence="7">
    <location>
        <begin position="42"/>
        <end position="67"/>
    </location>
</feature>
<evidence type="ECO:0000256" key="8">
    <source>
        <dbReference type="SAM" id="Phobius"/>
    </source>
</evidence>
<feature type="transmembrane region" description="Helical" evidence="8">
    <location>
        <begin position="6"/>
        <end position="27"/>
    </location>
</feature>
<name>A0A3G8WFH7_9FLAO</name>
<evidence type="ECO:0000256" key="4">
    <source>
        <dbReference type="ARBA" id="ARBA00022525"/>
    </source>
</evidence>
<evidence type="ECO:0000256" key="3">
    <source>
        <dbReference type="ARBA" id="ARBA00022214"/>
    </source>
</evidence>
<keyword evidence="8" id="KW-1133">Transmembrane helix</keyword>
<evidence type="ECO:0000256" key="5">
    <source>
        <dbReference type="ARBA" id="ARBA00022722"/>
    </source>
</evidence>
<gene>
    <name evidence="9" type="ORF">EIH08_03330</name>
</gene>
<dbReference type="Gene3D" id="3.10.450.30">
    <property type="entry name" value="Microbial ribonucleases"/>
    <property type="match status" value="1"/>
</dbReference>
<organism evidence="9 10">
    <name type="scientific">Chryseobacterium taklimakanense</name>
    <dbReference type="NCBI Taxonomy" id="536441"/>
    <lineage>
        <taxon>Bacteria</taxon>
        <taxon>Pseudomonadati</taxon>
        <taxon>Bacteroidota</taxon>
        <taxon>Flavobacteriia</taxon>
        <taxon>Flavobacteriales</taxon>
        <taxon>Weeksellaceae</taxon>
        <taxon>Chryseobacterium group</taxon>
        <taxon>Chryseobacterium</taxon>
    </lineage>
</organism>
<dbReference type="Pfam" id="PF00545">
    <property type="entry name" value="Ribonuclease"/>
    <property type="match status" value="1"/>
</dbReference>
<dbReference type="Proteomes" id="UP000282297">
    <property type="component" value="Chromosome"/>
</dbReference>
<accession>A0A3G8WFH7</accession>
<keyword evidence="8" id="KW-0812">Transmembrane</keyword>
<protein>
    <recommendedName>
        <fullName evidence="3">Ribonuclease</fullName>
    </recommendedName>
</protein>
<dbReference type="GO" id="GO:0005576">
    <property type="term" value="C:extracellular region"/>
    <property type="evidence" value="ECO:0007669"/>
    <property type="project" value="UniProtKB-SubCell"/>
</dbReference>
<feature type="compositionally biased region" description="Polar residues" evidence="7">
    <location>
        <begin position="42"/>
        <end position="65"/>
    </location>
</feature>
<dbReference type="SUPFAM" id="SSF53933">
    <property type="entry name" value="Microbial ribonucleases"/>
    <property type="match status" value="1"/>
</dbReference>
<sequence length="175" mass="19833">MNPNKTKIFLFFIAGAIAGMLVTYFLVNYKIEKKQPETTYVSTAKPQKNDTSTFQGTKPASSGANASEIDRLTNEELVIDYVKKNGRLPDYYITKTEARNQGWVPSKGNLCDVLPGRAIGGDKFSNREKTLPKGEQYYEADVNYNCGKRNADRIVFTKKGDVWLTHDHYKSFDKQ</sequence>
<dbReference type="GO" id="GO:0016787">
    <property type="term" value="F:hydrolase activity"/>
    <property type="evidence" value="ECO:0007669"/>
    <property type="project" value="UniProtKB-KW"/>
</dbReference>
<evidence type="ECO:0000256" key="1">
    <source>
        <dbReference type="ARBA" id="ARBA00004613"/>
    </source>
</evidence>
<proteinExistence type="inferred from homology"/>
<dbReference type="PRINTS" id="PR00117">
    <property type="entry name" value="BARNASE"/>
</dbReference>
<dbReference type="InterPro" id="IPR001887">
    <property type="entry name" value="Barnase"/>
</dbReference>
<comment type="subcellular location">
    <subcellularLocation>
        <location evidence="1">Secreted</location>
    </subcellularLocation>
</comment>
<dbReference type="RefSeq" id="WP_124784118.1">
    <property type="nucleotide sequence ID" value="NZ_CP034171.1"/>
</dbReference>
<dbReference type="InterPro" id="IPR000026">
    <property type="entry name" value="N1-like"/>
</dbReference>
<reference evidence="10" key="1">
    <citation type="submission" date="2018-11" db="EMBL/GenBank/DDBJ databases">
        <title>Proposal to divide the Flavobacteriaceae and reorganize its genera based on Amino Acid Identity values calculated from whole genome sequences.</title>
        <authorList>
            <person name="Nicholson A.C."/>
            <person name="Gulvik C.A."/>
            <person name="Whitney A.M."/>
            <person name="Humrighouse B.W."/>
            <person name="Bell M."/>
            <person name="Holmes B."/>
            <person name="Steigerwalt A.B."/>
            <person name="Villarma A."/>
            <person name="Sheth M."/>
            <person name="Batra D."/>
            <person name="Pryor J."/>
            <person name="Bernardet J.-F."/>
            <person name="Hugo C."/>
            <person name="Kampfer P."/>
            <person name="Newman J.D."/>
            <person name="McQuiston J.R."/>
        </authorList>
    </citation>
    <scope>NUCLEOTIDE SEQUENCE [LARGE SCALE GENOMIC DNA]</scope>
    <source>
        <strain evidence="10">H4753</strain>
    </source>
</reference>
<dbReference type="EMBL" id="CP034171">
    <property type="protein sequence ID" value="AZI19882.1"/>
    <property type="molecule type" value="Genomic_DNA"/>
</dbReference>
<keyword evidence="5" id="KW-0540">Nuclease</keyword>
<evidence type="ECO:0000313" key="9">
    <source>
        <dbReference type="EMBL" id="AZI19882.1"/>
    </source>
</evidence>
<dbReference type="InterPro" id="IPR016191">
    <property type="entry name" value="Ribonuclease/ribotoxin"/>
</dbReference>
<dbReference type="AlphaFoldDB" id="A0A3G8WFH7"/>
<dbReference type="GO" id="GO:0003723">
    <property type="term" value="F:RNA binding"/>
    <property type="evidence" value="ECO:0007669"/>
    <property type="project" value="InterPro"/>
</dbReference>